<protein>
    <submittedName>
        <fullName evidence="1">Uncharacterized protein</fullName>
    </submittedName>
</protein>
<evidence type="ECO:0000313" key="2">
    <source>
        <dbReference type="Proteomes" id="UP001139971"/>
    </source>
</evidence>
<name>A0A9X3YJ50_9GAMM</name>
<reference evidence="1" key="1">
    <citation type="submission" date="2023-02" db="EMBL/GenBank/DDBJ databases">
        <title>Tahibacter soli sp. nov. isolated from soil.</title>
        <authorList>
            <person name="Baek J.H."/>
            <person name="Lee J.K."/>
            <person name="Choi D.G."/>
            <person name="Jeon C.O."/>
        </authorList>
    </citation>
    <scope>NUCLEOTIDE SEQUENCE</scope>
    <source>
        <strain evidence="1">BL</strain>
    </source>
</reference>
<evidence type="ECO:0000313" key="1">
    <source>
        <dbReference type="EMBL" id="MDC8012160.1"/>
    </source>
</evidence>
<dbReference type="AlphaFoldDB" id="A0A9X3YJ50"/>
<organism evidence="1 2">
    <name type="scientific">Tahibacter soli</name>
    <dbReference type="NCBI Taxonomy" id="2983605"/>
    <lineage>
        <taxon>Bacteria</taxon>
        <taxon>Pseudomonadati</taxon>
        <taxon>Pseudomonadota</taxon>
        <taxon>Gammaproteobacteria</taxon>
        <taxon>Lysobacterales</taxon>
        <taxon>Rhodanobacteraceae</taxon>
        <taxon>Tahibacter</taxon>
    </lineage>
</organism>
<keyword evidence="2" id="KW-1185">Reference proteome</keyword>
<sequence length="337" mass="36618">MTPGDGRAFAAVAMRFAYRIVPFVPDAPKARRRVVMKRFVVCLNHAVDKCAPNDMTAKKYRNAFLSSVSLAGALASGHAFAGTCESNFNKQGNAFTGTTYRSSVALADLTVASAINQMQAIAKSQKMTVLAADTEGGSLLIEEPESFSHKPIPMIVTAANERGATTVQMEVKLNAGAFAKAESIKTEICKMLTQVQAGAAGDLVVKQKNDATSDAPEKMEALMFSLMIARQAKENQSTINARYKDRLFTLNGRAAFIMEDGDVYNIGYDIPEPGDMLIKPGPMDPQFKVGVSCLMAKNQTAYTLSLREGNKIALTGKFSKYDQFRHTVWLENCARAQ</sequence>
<dbReference type="EMBL" id="JAOVZO020000003">
    <property type="protein sequence ID" value="MDC8012160.1"/>
    <property type="molecule type" value="Genomic_DNA"/>
</dbReference>
<comment type="caution">
    <text evidence="1">The sequence shown here is derived from an EMBL/GenBank/DDBJ whole genome shotgun (WGS) entry which is preliminary data.</text>
</comment>
<dbReference type="Proteomes" id="UP001139971">
    <property type="component" value="Unassembled WGS sequence"/>
</dbReference>
<gene>
    <name evidence="1" type="ORF">OD750_006325</name>
</gene>
<accession>A0A9X3YJ50</accession>
<proteinExistence type="predicted"/>
<dbReference type="RefSeq" id="WP_263543412.1">
    <property type="nucleotide sequence ID" value="NZ_JAOVZO020000003.1"/>
</dbReference>